<sequence>MEFTFSSVRRLEWPRLAEQTTGHLCTAFHPALPLIAVGDATCVVEFDALTGAQLSFMELSRCPVQLIYAPNIYPPVLLMVTQDYHVVAVDTGNGRRRTLYAPARRADKPLTESHLALAPHRPWLFFASPHSSSINVVVITGKSLSKSARKLKTDHKKPVTALACHPHQPLLFAGYSDGSVRVYNLTEQALSFAFTLEVSGAKSPVVAATVLKFNKAGNMLLVGDSSGGVSQWSFADVSLAPTLIAVGVAMSRMAGPTRCMVLDEELMCVLVVTTSGVVRLWHTLSAEAAAGAGAGASGGGTKPALVRGELQLNEAKLLLLEHLGENPSPAHVPSPPIVLLMHPITGCIALVVLEGRASQPVLQNQSTKTGRLERGSNVALLQLVNRRRCLHSRALCQPHHLDMDHFTGRTATFLYPQWLVYCSKSEIMAAEVSGGSKRSLFTVPGDPSSGKHIAWIRHNYLRSCCLLWLAHPSAPGELLVLVKEESRGARGAMRQVASWNGRGAAFLGDSGDHFALLEADGKSLSGVNTTSGSGARNWQLALEHPVG</sequence>
<dbReference type="InterPro" id="IPR036322">
    <property type="entry name" value="WD40_repeat_dom_sf"/>
</dbReference>
<dbReference type="Gene3D" id="2.130.10.10">
    <property type="entry name" value="YVTN repeat-like/Quinoprotein amine dehydrogenase"/>
    <property type="match status" value="1"/>
</dbReference>
<feature type="repeat" description="WD" evidence="1">
    <location>
        <begin position="152"/>
        <end position="193"/>
    </location>
</feature>
<evidence type="ECO:0000256" key="1">
    <source>
        <dbReference type="PROSITE-ProRule" id="PRU00221"/>
    </source>
</evidence>
<reference evidence="2 3" key="1">
    <citation type="journal article" date="2015" name="Genome Biol. Evol.">
        <title>Comparative Genomics of a Bacterivorous Green Alga Reveals Evolutionary Causalities and Consequences of Phago-Mixotrophic Mode of Nutrition.</title>
        <authorList>
            <person name="Burns J.A."/>
            <person name="Paasch A."/>
            <person name="Narechania A."/>
            <person name="Kim E."/>
        </authorList>
    </citation>
    <scope>NUCLEOTIDE SEQUENCE [LARGE SCALE GENOMIC DNA]</scope>
    <source>
        <strain evidence="2 3">PLY_AMNH</strain>
    </source>
</reference>
<accession>A0AAE0C1T9</accession>
<comment type="caution">
    <text evidence="2">The sequence shown here is derived from an EMBL/GenBank/DDBJ whole genome shotgun (WGS) entry which is preliminary data.</text>
</comment>
<dbReference type="EMBL" id="LGRX02029403">
    <property type="protein sequence ID" value="KAK3246872.1"/>
    <property type="molecule type" value="Genomic_DNA"/>
</dbReference>
<name>A0AAE0C1T9_9CHLO</name>
<keyword evidence="3" id="KW-1185">Reference proteome</keyword>
<dbReference type="InterPro" id="IPR001680">
    <property type="entry name" value="WD40_rpt"/>
</dbReference>
<evidence type="ECO:0000313" key="2">
    <source>
        <dbReference type="EMBL" id="KAK3246872.1"/>
    </source>
</evidence>
<dbReference type="InterPro" id="IPR015943">
    <property type="entry name" value="WD40/YVTN_repeat-like_dom_sf"/>
</dbReference>
<protein>
    <submittedName>
        <fullName evidence="2">Uncharacterized protein</fullName>
    </submittedName>
</protein>
<dbReference type="AlphaFoldDB" id="A0AAE0C1T9"/>
<organism evidence="2 3">
    <name type="scientific">Cymbomonas tetramitiformis</name>
    <dbReference type="NCBI Taxonomy" id="36881"/>
    <lineage>
        <taxon>Eukaryota</taxon>
        <taxon>Viridiplantae</taxon>
        <taxon>Chlorophyta</taxon>
        <taxon>Pyramimonadophyceae</taxon>
        <taxon>Pyramimonadales</taxon>
        <taxon>Pyramimonadaceae</taxon>
        <taxon>Cymbomonas</taxon>
    </lineage>
</organism>
<dbReference type="Proteomes" id="UP001190700">
    <property type="component" value="Unassembled WGS sequence"/>
</dbReference>
<dbReference type="Pfam" id="PF00400">
    <property type="entry name" value="WD40"/>
    <property type="match status" value="1"/>
</dbReference>
<evidence type="ECO:0000313" key="3">
    <source>
        <dbReference type="Proteomes" id="UP001190700"/>
    </source>
</evidence>
<dbReference type="SUPFAM" id="SSF50978">
    <property type="entry name" value="WD40 repeat-like"/>
    <property type="match status" value="1"/>
</dbReference>
<dbReference type="PROSITE" id="PS50082">
    <property type="entry name" value="WD_REPEATS_2"/>
    <property type="match status" value="1"/>
</dbReference>
<dbReference type="SMART" id="SM00320">
    <property type="entry name" value="WD40"/>
    <property type="match status" value="2"/>
</dbReference>
<keyword evidence="1" id="KW-0853">WD repeat</keyword>
<proteinExistence type="predicted"/>
<gene>
    <name evidence="2" type="ORF">CYMTET_43612</name>
</gene>